<accession>A0A411AJX1</accession>
<keyword evidence="1" id="KW-1133">Transmembrane helix</keyword>
<reference evidence="2" key="1">
    <citation type="submission" date="2018-12" db="EMBL/GenBank/DDBJ databases">
        <authorList>
            <person name="Zhang C."/>
            <person name="Qin S."/>
        </authorList>
    </citation>
    <scope>NUCLEOTIDE SEQUENCE</scope>
    <source>
        <strain evidence="2">KP18-29</strain>
        <plasmid evidence="2">p18-29mcr-8.2</plasmid>
    </source>
</reference>
<feature type="transmembrane region" description="Helical" evidence="1">
    <location>
        <begin position="30"/>
        <end position="55"/>
    </location>
</feature>
<dbReference type="EMBL" id="MK262711">
    <property type="protein sequence ID" value="QAX88238.1"/>
    <property type="molecule type" value="Genomic_DNA"/>
</dbReference>
<name>A0A411AJX1_KLEPN</name>
<keyword evidence="1" id="KW-0812">Transmembrane</keyword>
<keyword evidence="2" id="KW-0614">Plasmid</keyword>
<evidence type="ECO:0000256" key="1">
    <source>
        <dbReference type="SAM" id="Phobius"/>
    </source>
</evidence>
<dbReference type="RefSeq" id="WP_048268877.1">
    <property type="nucleotide sequence ID" value="NZ_BFEM01000152.1"/>
</dbReference>
<protein>
    <submittedName>
        <fullName evidence="2">Uncharacterized protein</fullName>
    </submittedName>
</protein>
<evidence type="ECO:0000313" key="2">
    <source>
        <dbReference type="EMBL" id="QAX88238.1"/>
    </source>
</evidence>
<organism evidence="2">
    <name type="scientific">Klebsiella pneumoniae</name>
    <dbReference type="NCBI Taxonomy" id="573"/>
    <lineage>
        <taxon>Bacteria</taxon>
        <taxon>Pseudomonadati</taxon>
        <taxon>Pseudomonadota</taxon>
        <taxon>Gammaproteobacteria</taxon>
        <taxon>Enterobacterales</taxon>
        <taxon>Enterobacteriaceae</taxon>
        <taxon>Klebsiella/Raoultella group</taxon>
        <taxon>Klebsiella</taxon>
        <taxon>Klebsiella pneumoniae complex</taxon>
    </lineage>
</organism>
<geneLocation type="plasmid" evidence="2">
    <name>p18-29mcr-8.2</name>
</geneLocation>
<dbReference type="AlphaFoldDB" id="A0A411AJX1"/>
<proteinExistence type="predicted"/>
<sequence length="119" mass="13113">MMKFMVVFICVILVLYGFYGLTVRESIVFTFLGFSISAIFAAFAGMWIIAMAATVSLLGGSMMKARIIACQLFAIAMWMLIIDVAGVTESTQLLAGFFLLIMYDICHTVDCVMNSNFST</sequence>
<feature type="transmembrane region" description="Helical" evidence="1">
    <location>
        <begin position="67"/>
        <end position="87"/>
    </location>
</feature>
<keyword evidence="1" id="KW-0472">Membrane</keyword>